<evidence type="ECO:0000256" key="2">
    <source>
        <dbReference type="ARBA" id="ARBA00012027"/>
    </source>
</evidence>
<sequence>MTHPLKRPPYDTYNKYPQASPLGKDLNDVECDGLGSEGFRDNSITDNSQKIQVYFRNLTEHLVKHIEEADVILGCVAWLTSDRILDALAQKNDVSIVVQKEDFLRPDIGQSSSWKYDLRLKYEALRTDLYRYSLTENIICSLNVCSDSILNTIRCAGNHNREKLPAAPRMHNKFLVFAKRERSEEYFDRVSPYAVWTGSFNFSKNAGMSLENALYITDETIARAYYREYGQIYAISEPLDWESDWCFPTYRIGT</sequence>
<keyword evidence="7" id="KW-1185">Reference proteome</keyword>
<evidence type="ECO:0000256" key="1">
    <source>
        <dbReference type="ARBA" id="ARBA00008664"/>
    </source>
</evidence>
<evidence type="ECO:0000256" key="3">
    <source>
        <dbReference type="ARBA" id="ARBA00022963"/>
    </source>
</evidence>
<accession>A0ABU5TRG4</accession>
<comment type="similarity">
    <text evidence="1">Belongs to the phospholipase D family.</text>
</comment>
<dbReference type="Gene3D" id="3.30.870.10">
    <property type="entry name" value="Endonuclease Chain A"/>
    <property type="match status" value="1"/>
</dbReference>
<dbReference type="SUPFAM" id="SSF56024">
    <property type="entry name" value="Phospholipase D/nuclease"/>
    <property type="match status" value="1"/>
</dbReference>
<evidence type="ECO:0000313" key="7">
    <source>
        <dbReference type="Proteomes" id="UP001301388"/>
    </source>
</evidence>
<feature type="region of interest" description="Disordered" evidence="5">
    <location>
        <begin position="1"/>
        <end position="21"/>
    </location>
</feature>
<organism evidence="6 7">
    <name type="scientific">Pseudanabaena galeata UHCC 0370</name>
    <dbReference type="NCBI Taxonomy" id="3110310"/>
    <lineage>
        <taxon>Bacteria</taxon>
        <taxon>Bacillati</taxon>
        <taxon>Cyanobacteriota</taxon>
        <taxon>Cyanophyceae</taxon>
        <taxon>Pseudanabaenales</taxon>
        <taxon>Pseudanabaenaceae</taxon>
        <taxon>Pseudanabaena</taxon>
    </lineage>
</organism>
<proteinExistence type="inferred from homology"/>
<evidence type="ECO:0000313" key="6">
    <source>
        <dbReference type="EMBL" id="MEA5480687.1"/>
    </source>
</evidence>
<name>A0ABU5TRG4_9CYAN</name>
<comment type="caution">
    <text evidence="6">The sequence shown here is derived from an EMBL/GenBank/DDBJ whole genome shotgun (WGS) entry which is preliminary data.</text>
</comment>
<dbReference type="PANTHER" id="PTHR43856">
    <property type="entry name" value="CARDIOLIPIN HYDROLASE"/>
    <property type="match status" value="1"/>
</dbReference>
<evidence type="ECO:0000256" key="5">
    <source>
        <dbReference type="SAM" id="MobiDB-lite"/>
    </source>
</evidence>
<protein>
    <recommendedName>
        <fullName evidence="2">phospholipase D</fullName>
        <ecNumber evidence="2">3.1.4.4</ecNumber>
    </recommendedName>
</protein>
<dbReference type="InterPro" id="IPR051406">
    <property type="entry name" value="PLD_domain"/>
</dbReference>
<dbReference type="Proteomes" id="UP001301388">
    <property type="component" value="Unassembled WGS sequence"/>
</dbReference>
<keyword evidence="3" id="KW-0442">Lipid degradation</keyword>
<dbReference type="EMBL" id="JAYGIE010000149">
    <property type="protein sequence ID" value="MEA5480687.1"/>
    <property type="molecule type" value="Genomic_DNA"/>
</dbReference>
<keyword evidence="4" id="KW-0443">Lipid metabolism</keyword>
<gene>
    <name evidence="6" type="ORF">VB774_23890</name>
</gene>
<dbReference type="EC" id="3.1.4.4" evidence="2"/>
<evidence type="ECO:0000256" key="4">
    <source>
        <dbReference type="ARBA" id="ARBA00023098"/>
    </source>
</evidence>
<reference evidence="6 7" key="1">
    <citation type="submission" date="2023-12" db="EMBL/GenBank/DDBJ databases">
        <title>Baltic Sea Cyanobacteria.</title>
        <authorList>
            <person name="Delbaje E."/>
            <person name="Fewer D.P."/>
            <person name="Shishido T.K."/>
        </authorList>
    </citation>
    <scope>NUCLEOTIDE SEQUENCE [LARGE SCALE GENOMIC DNA]</scope>
    <source>
        <strain evidence="6 7">UHCC 0370</strain>
    </source>
</reference>
<dbReference type="PANTHER" id="PTHR43856:SF1">
    <property type="entry name" value="MITOCHONDRIAL CARDIOLIPIN HYDROLASE"/>
    <property type="match status" value="1"/>
</dbReference>
<dbReference type="RefSeq" id="WP_323263636.1">
    <property type="nucleotide sequence ID" value="NZ_JAYGIE010000149.1"/>
</dbReference>